<gene>
    <name evidence="2" type="ORF">ACFQDP_01210</name>
</gene>
<feature type="transmembrane region" description="Helical" evidence="1">
    <location>
        <begin position="48"/>
        <end position="65"/>
    </location>
</feature>
<keyword evidence="3" id="KW-1185">Reference proteome</keyword>
<dbReference type="Proteomes" id="UP001596237">
    <property type="component" value="Unassembled WGS sequence"/>
</dbReference>
<accession>A0ABW1WHC9</accession>
<protein>
    <submittedName>
        <fullName evidence="2">DUF3429 domain-containing protein</fullName>
    </submittedName>
</protein>
<keyword evidence="1" id="KW-0472">Membrane</keyword>
<sequence length="145" mass="14601">MGRLTTVPASAVLLGIAGLIPFVGFAALSVSGSDVGLGTIGLSPRTILSAYGAVIASFLGGIRWGAAAARGAGWSDYCLAIVPSLLAWAALAAPAPWDLRVLGALVLLWGLVDQDLARRGLVPNWMGRLRLALSGVAGAALLVAA</sequence>
<feature type="transmembrane region" description="Helical" evidence="1">
    <location>
        <begin position="77"/>
        <end position="97"/>
    </location>
</feature>
<dbReference type="Pfam" id="PF11911">
    <property type="entry name" value="DUF3429"/>
    <property type="match status" value="1"/>
</dbReference>
<evidence type="ECO:0000256" key="1">
    <source>
        <dbReference type="SAM" id="Phobius"/>
    </source>
</evidence>
<name>A0ABW1WHC9_9HYPH</name>
<reference evidence="3" key="1">
    <citation type="journal article" date="2019" name="Int. J. Syst. Evol. Microbiol.">
        <title>The Global Catalogue of Microorganisms (GCM) 10K type strain sequencing project: providing services to taxonomists for standard genome sequencing and annotation.</title>
        <authorList>
            <consortium name="The Broad Institute Genomics Platform"/>
            <consortium name="The Broad Institute Genome Sequencing Center for Infectious Disease"/>
            <person name="Wu L."/>
            <person name="Ma J."/>
        </authorList>
    </citation>
    <scope>NUCLEOTIDE SEQUENCE [LARGE SCALE GENOMIC DNA]</scope>
    <source>
        <strain evidence="3">CCUG 36916</strain>
    </source>
</reference>
<dbReference type="PANTHER" id="PTHR15887:SF1">
    <property type="entry name" value="TRANSMEMBRANE PROTEIN 69"/>
    <property type="match status" value="1"/>
</dbReference>
<organism evidence="2 3">
    <name type="scientific">Methylorubrum zatmanii</name>
    <dbReference type="NCBI Taxonomy" id="29429"/>
    <lineage>
        <taxon>Bacteria</taxon>
        <taxon>Pseudomonadati</taxon>
        <taxon>Pseudomonadota</taxon>
        <taxon>Alphaproteobacteria</taxon>
        <taxon>Hyphomicrobiales</taxon>
        <taxon>Methylobacteriaceae</taxon>
        <taxon>Methylorubrum</taxon>
    </lineage>
</organism>
<dbReference type="InterPro" id="IPR021836">
    <property type="entry name" value="DUF3429"/>
</dbReference>
<comment type="caution">
    <text evidence="2">The sequence shown here is derived from an EMBL/GenBank/DDBJ whole genome shotgun (WGS) entry which is preliminary data.</text>
</comment>
<evidence type="ECO:0000313" key="3">
    <source>
        <dbReference type="Proteomes" id="UP001596237"/>
    </source>
</evidence>
<dbReference type="RefSeq" id="WP_009865197.1">
    <property type="nucleotide sequence ID" value="NZ_JBHSTT010000006.1"/>
</dbReference>
<evidence type="ECO:0000313" key="2">
    <source>
        <dbReference type="EMBL" id="MFC6387976.1"/>
    </source>
</evidence>
<proteinExistence type="predicted"/>
<dbReference type="EMBL" id="JBHSTT010000006">
    <property type="protein sequence ID" value="MFC6387976.1"/>
    <property type="molecule type" value="Genomic_DNA"/>
</dbReference>
<keyword evidence="1" id="KW-1133">Transmembrane helix</keyword>
<keyword evidence="1" id="KW-0812">Transmembrane</keyword>
<dbReference type="PANTHER" id="PTHR15887">
    <property type="entry name" value="TRANSMEMBRANE PROTEIN 69"/>
    <property type="match status" value="1"/>
</dbReference>